<dbReference type="EC" id="3.1.3.18" evidence="1"/>
<dbReference type="Pfam" id="PF08282">
    <property type="entry name" value="Hydrolase_3"/>
    <property type="match status" value="2"/>
</dbReference>
<dbReference type="Proteomes" id="UP000885664">
    <property type="component" value="Unassembled WGS sequence"/>
</dbReference>
<evidence type="ECO:0000256" key="1">
    <source>
        <dbReference type="NCBIfam" id="TIGR01487"/>
    </source>
</evidence>
<comment type="caution">
    <text evidence="2">The sequence shown here is derived from an EMBL/GenBank/DDBJ whole genome shotgun (WGS) entry which is preliminary data.</text>
</comment>
<protein>
    <recommendedName>
        <fullName evidence="1">Phosphoglycolate phosphatase</fullName>
        <ecNumber evidence="1">3.1.3.18</ecNumber>
    </recommendedName>
</protein>
<dbReference type="GO" id="GO:0008967">
    <property type="term" value="F:phosphoglycolate phosphatase activity"/>
    <property type="evidence" value="ECO:0007669"/>
    <property type="project" value="UniProtKB-UniRule"/>
</dbReference>
<reference evidence="2" key="1">
    <citation type="journal article" date="2020" name="mSystems">
        <title>Genome- and Community-Level Interaction Insights into Carbon Utilization and Element Cycling Functions of Hydrothermarchaeota in Hydrothermal Sediment.</title>
        <authorList>
            <person name="Zhou Z."/>
            <person name="Liu Y."/>
            <person name="Xu W."/>
            <person name="Pan J."/>
            <person name="Luo Z.H."/>
            <person name="Li M."/>
        </authorList>
    </citation>
    <scope>NUCLEOTIDE SEQUENCE [LARGE SCALE GENOMIC DNA]</scope>
    <source>
        <strain evidence="2">SpSt-1259</strain>
    </source>
</reference>
<sequence>MNADAGRGMMMLEKIKRAKAIASDVDGTITIDRNSYYIPPEVIEGMTLLRKAGIKLFFVSANAFPIVYGLARYLGGDGVVAENGCIVTALEAGIKRPTVAELCSESHREIPKLIAEKMPDKFRESWQNDFRKYDFALEVLDKSMDAKQIIKSIKDLLERVGVNDKVEVNFSGYAVHITPKGAGKLRGLKYLLSSLNMGMEEIVGIGDSYMDWDFIREAGVKVAVANADLELKKRVEIITDFDSGYGFAQLCKTMAEAKLLEKED</sequence>
<dbReference type="Gene3D" id="3.90.1070.10">
    <property type="match status" value="1"/>
</dbReference>
<dbReference type="PANTHER" id="PTHR10000">
    <property type="entry name" value="PHOSPHOSERINE PHOSPHATASE"/>
    <property type="match status" value="1"/>
</dbReference>
<dbReference type="PANTHER" id="PTHR10000:SF8">
    <property type="entry name" value="HAD SUPERFAMILY HYDROLASE-LIKE, TYPE 3"/>
    <property type="match status" value="1"/>
</dbReference>
<dbReference type="GO" id="GO:0000287">
    <property type="term" value="F:magnesium ion binding"/>
    <property type="evidence" value="ECO:0007669"/>
    <property type="project" value="TreeGrafter"/>
</dbReference>
<organism evidence="2">
    <name type="scientific">Fervidicoccus fontis</name>
    <dbReference type="NCBI Taxonomy" id="683846"/>
    <lineage>
        <taxon>Archaea</taxon>
        <taxon>Thermoproteota</taxon>
        <taxon>Thermoprotei</taxon>
        <taxon>Fervidicoccales</taxon>
        <taxon>Fervidicoccaceae</taxon>
        <taxon>Fervidicoccus</taxon>
    </lineage>
</organism>
<dbReference type="NCBIfam" id="TIGR01484">
    <property type="entry name" value="HAD-SF-IIB"/>
    <property type="match status" value="1"/>
</dbReference>
<keyword evidence="2" id="KW-0378">Hydrolase</keyword>
<dbReference type="EMBL" id="DSFE01000024">
    <property type="protein sequence ID" value="HEU97403.1"/>
    <property type="molecule type" value="Genomic_DNA"/>
</dbReference>
<dbReference type="NCBIfam" id="TIGR01487">
    <property type="entry name" value="Pglycolate_arch"/>
    <property type="match status" value="1"/>
</dbReference>
<name>A0A7C2UTU6_9CREN</name>
<dbReference type="SUPFAM" id="SSF56784">
    <property type="entry name" value="HAD-like"/>
    <property type="match status" value="1"/>
</dbReference>
<dbReference type="InterPro" id="IPR023214">
    <property type="entry name" value="HAD_sf"/>
</dbReference>
<dbReference type="InterPro" id="IPR036412">
    <property type="entry name" value="HAD-like_sf"/>
</dbReference>
<proteinExistence type="predicted"/>
<accession>A0A7C2UTU6</accession>
<dbReference type="GO" id="GO:0005829">
    <property type="term" value="C:cytosol"/>
    <property type="evidence" value="ECO:0007669"/>
    <property type="project" value="TreeGrafter"/>
</dbReference>
<gene>
    <name evidence="2" type="ORF">ENO36_00905</name>
</gene>
<dbReference type="AlphaFoldDB" id="A0A7C2UTU6"/>
<dbReference type="InterPro" id="IPR006379">
    <property type="entry name" value="HAD-SF_hydro_IIB"/>
</dbReference>
<dbReference type="Gene3D" id="3.40.50.1000">
    <property type="entry name" value="HAD superfamily/HAD-like"/>
    <property type="match status" value="1"/>
</dbReference>
<evidence type="ECO:0000313" key="2">
    <source>
        <dbReference type="EMBL" id="HEU97403.1"/>
    </source>
</evidence>